<sequence>MNTLGYAILSILIGKPCSGYELASSLEFIWPAKHSQIYPQLSRMEEQGLVVFQMIQQNGKPNKKVYSVTEQGQELLTSWLNKEPSDPVVRDEFLIKKNSIWLSDQESSERLLHNRIEKLNNKIASQEKQISNIQQHIDGDDYMDSEQFGRYMLINRGLRLQREELEWCKWALNLVSKGKKKVWALGFLSFINMEEALSMTFLII</sequence>
<dbReference type="Gene3D" id="6.10.140.190">
    <property type="match status" value="1"/>
</dbReference>
<reference evidence="4 5" key="1">
    <citation type="submission" date="2016-12" db="EMBL/GenBank/DDBJ databases">
        <title>Domibacillus sp. SAOS 44 whole genome sequencing.</title>
        <authorList>
            <person name="Verma A."/>
            <person name="Krishnamurthi S."/>
        </authorList>
    </citation>
    <scope>NUCLEOTIDE SEQUENCE [LARGE SCALE GENOMIC DNA]</scope>
    <source>
        <strain evidence="4 5">SAOS 44</strain>
    </source>
</reference>
<dbReference type="EMBL" id="MRWQ01000022">
    <property type="protein sequence ID" value="OKL35419.1"/>
    <property type="molecule type" value="Genomic_DNA"/>
</dbReference>
<name>A0A1Q5NZK0_9BACI</name>
<gene>
    <name evidence="4" type="ORF">BLL40_15320</name>
</gene>
<dbReference type="SUPFAM" id="SSF46785">
    <property type="entry name" value="Winged helix' DNA-binding domain"/>
    <property type="match status" value="1"/>
</dbReference>
<evidence type="ECO:0000259" key="2">
    <source>
        <dbReference type="Pfam" id="PF03551"/>
    </source>
</evidence>
<feature type="domain" description="Transcription regulator PadR C-terminal" evidence="3">
    <location>
        <begin position="89"/>
        <end position="174"/>
    </location>
</feature>
<dbReference type="PANTHER" id="PTHR43252">
    <property type="entry name" value="TRANSCRIPTIONAL REGULATOR YQJI"/>
    <property type="match status" value="1"/>
</dbReference>
<evidence type="ECO:0000313" key="4">
    <source>
        <dbReference type="EMBL" id="OKL35419.1"/>
    </source>
</evidence>
<proteinExistence type="predicted"/>
<dbReference type="Pfam" id="PF03551">
    <property type="entry name" value="PadR"/>
    <property type="match status" value="1"/>
</dbReference>
<keyword evidence="5" id="KW-1185">Reference proteome</keyword>
<dbReference type="Pfam" id="PF10400">
    <property type="entry name" value="Vir_act_alpha_C"/>
    <property type="match status" value="1"/>
</dbReference>
<dbReference type="InterPro" id="IPR036390">
    <property type="entry name" value="WH_DNA-bd_sf"/>
</dbReference>
<protein>
    <recommendedName>
        <fullName evidence="6">PadR family transcriptional regulator</fullName>
    </recommendedName>
</protein>
<accession>A0A1Q5NZK0</accession>
<dbReference type="PANTHER" id="PTHR43252:SF4">
    <property type="entry name" value="TRANSCRIPTIONAL REGULATORY PROTEIN"/>
    <property type="match status" value="1"/>
</dbReference>
<evidence type="ECO:0000313" key="5">
    <source>
        <dbReference type="Proteomes" id="UP000186524"/>
    </source>
</evidence>
<dbReference type="Gene3D" id="1.10.10.10">
    <property type="entry name" value="Winged helix-like DNA-binding domain superfamily/Winged helix DNA-binding domain"/>
    <property type="match status" value="1"/>
</dbReference>
<feature type="domain" description="Transcription regulator PadR N-terminal" evidence="2">
    <location>
        <begin position="8"/>
        <end position="77"/>
    </location>
</feature>
<feature type="coiled-coil region" evidence="1">
    <location>
        <begin position="109"/>
        <end position="136"/>
    </location>
</feature>
<dbReference type="OrthoDB" id="9783723at2"/>
<dbReference type="RefSeq" id="WP_073712732.1">
    <property type="nucleotide sequence ID" value="NZ_MRWQ01000022.1"/>
</dbReference>
<dbReference type="Proteomes" id="UP000186524">
    <property type="component" value="Unassembled WGS sequence"/>
</dbReference>
<organism evidence="4 5">
    <name type="scientific">Domibacillus mangrovi</name>
    <dbReference type="NCBI Taxonomy" id="1714354"/>
    <lineage>
        <taxon>Bacteria</taxon>
        <taxon>Bacillati</taxon>
        <taxon>Bacillota</taxon>
        <taxon>Bacilli</taxon>
        <taxon>Bacillales</taxon>
        <taxon>Bacillaceae</taxon>
        <taxon>Domibacillus</taxon>
    </lineage>
</organism>
<evidence type="ECO:0008006" key="6">
    <source>
        <dbReference type="Google" id="ProtNLM"/>
    </source>
</evidence>
<dbReference type="InterPro" id="IPR036388">
    <property type="entry name" value="WH-like_DNA-bd_sf"/>
</dbReference>
<evidence type="ECO:0000256" key="1">
    <source>
        <dbReference type="SAM" id="Coils"/>
    </source>
</evidence>
<dbReference type="STRING" id="1714354.BLL40_15320"/>
<dbReference type="InterPro" id="IPR005149">
    <property type="entry name" value="Tscrpt_reg_PadR_N"/>
</dbReference>
<evidence type="ECO:0000259" key="3">
    <source>
        <dbReference type="Pfam" id="PF10400"/>
    </source>
</evidence>
<comment type="caution">
    <text evidence="4">The sequence shown here is derived from an EMBL/GenBank/DDBJ whole genome shotgun (WGS) entry which is preliminary data.</text>
</comment>
<dbReference type="InterPro" id="IPR018309">
    <property type="entry name" value="Tscrpt_reg_PadR_C"/>
</dbReference>
<dbReference type="AlphaFoldDB" id="A0A1Q5NZK0"/>
<keyword evidence="1" id="KW-0175">Coiled coil</keyword>